<evidence type="ECO:0000256" key="4">
    <source>
        <dbReference type="RuleBase" id="RU000461"/>
    </source>
</evidence>
<dbReference type="Proteomes" id="UP001419268">
    <property type="component" value="Unassembled WGS sequence"/>
</dbReference>
<dbReference type="PANTHER" id="PTHR24286">
    <property type="entry name" value="CYTOCHROME P450 26"/>
    <property type="match status" value="1"/>
</dbReference>
<dbReference type="PRINTS" id="PR00385">
    <property type="entry name" value="P450"/>
</dbReference>
<dbReference type="PANTHER" id="PTHR24286:SF217">
    <property type="entry name" value="OS07G0520300 PROTEIN"/>
    <property type="match status" value="1"/>
</dbReference>
<dbReference type="GO" id="GO:0016125">
    <property type="term" value="P:sterol metabolic process"/>
    <property type="evidence" value="ECO:0007669"/>
    <property type="project" value="TreeGrafter"/>
</dbReference>
<accession>A0AAP0P6Z1</accession>
<dbReference type="Pfam" id="PF00067">
    <property type="entry name" value="p450"/>
    <property type="match status" value="2"/>
</dbReference>
<reference evidence="5 6" key="1">
    <citation type="submission" date="2024-01" db="EMBL/GenBank/DDBJ databases">
        <title>Genome assemblies of Stephania.</title>
        <authorList>
            <person name="Yang L."/>
        </authorList>
    </citation>
    <scope>NUCLEOTIDE SEQUENCE [LARGE SCALE GENOMIC DNA]</scope>
    <source>
        <strain evidence="5">JXDWG</strain>
        <tissue evidence="5">Leaf</tissue>
    </source>
</reference>
<evidence type="ECO:0008006" key="7">
    <source>
        <dbReference type="Google" id="ProtNLM"/>
    </source>
</evidence>
<keyword evidence="4" id="KW-0503">Monooxygenase</keyword>
<dbReference type="InterPro" id="IPR001128">
    <property type="entry name" value="Cyt_P450"/>
</dbReference>
<protein>
    <recommendedName>
        <fullName evidence="7">Cytochrome P450</fullName>
    </recommendedName>
</protein>
<comment type="similarity">
    <text evidence="4">Belongs to the cytochrome P450 family.</text>
</comment>
<dbReference type="InterPro" id="IPR036396">
    <property type="entry name" value="Cyt_P450_sf"/>
</dbReference>
<gene>
    <name evidence="5" type="ORF">Scep_012975</name>
</gene>
<dbReference type="GO" id="GO:0044550">
    <property type="term" value="P:secondary metabolite biosynthetic process"/>
    <property type="evidence" value="ECO:0007669"/>
    <property type="project" value="UniProtKB-ARBA"/>
</dbReference>
<evidence type="ECO:0000256" key="3">
    <source>
        <dbReference type="PIRSR" id="PIRSR602403-1"/>
    </source>
</evidence>
<feature type="binding site" description="axial binding residue" evidence="3">
    <location>
        <position position="168"/>
    </location>
    <ligand>
        <name>heme</name>
        <dbReference type="ChEBI" id="CHEBI:30413"/>
    </ligand>
    <ligandPart>
        <name>Fe</name>
        <dbReference type="ChEBI" id="CHEBI:18248"/>
    </ligandPart>
</feature>
<keyword evidence="2 3" id="KW-0408">Iron</keyword>
<dbReference type="EMBL" id="JBBNAG010000005">
    <property type="protein sequence ID" value="KAK9133447.1"/>
    <property type="molecule type" value="Genomic_DNA"/>
</dbReference>
<evidence type="ECO:0000313" key="6">
    <source>
        <dbReference type="Proteomes" id="UP001419268"/>
    </source>
</evidence>
<sequence>MVAGYDTSSVLITFMVRLLANDPDVYAAMVHGKYDDVLVRFAEQEEIAKSKAIGEPLTWRVALETLRIFPPVFGGFRKALKDIEFGGYLIPKGWLRFLTLMTWHLLFLHLVLNSEFKFLQIFWAANMTQRDESIFPESMKFDPSRFDHNITSIPPYCFVAFGAGPRICPG</sequence>
<evidence type="ECO:0000256" key="1">
    <source>
        <dbReference type="ARBA" id="ARBA00022723"/>
    </source>
</evidence>
<dbReference type="AlphaFoldDB" id="A0AAP0P6Z1"/>
<evidence type="ECO:0000313" key="5">
    <source>
        <dbReference type="EMBL" id="KAK9133447.1"/>
    </source>
</evidence>
<proteinExistence type="inferred from homology"/>
<comment type="cofactor">
    <cofactor evidence="3">
        <name>heme</name>
        <dbReference type="ChEBI" id="CHEBI:30413"/>
    </cofactor>
</comment>
<dbReference type="SUPFAM" id="SSF48264">
    <property type="entry name" value="Cytochrome P450"/>
    <property type="match status" value="1"/>
</dbReference>
<dbReference type="GO" id="GO:0004497">
    <property type="term" value="F:monooxygenase activity"/>
    <property type="evidence" value="ECO:0007669"/>
    <property type="project" value="UniProtKB-KW"/>
</dbReference>
<keyword evidence="3 4" id="KW-0349">Heme</keyword>
<dbReference type="Gene3D" id="1.10.630.10">
    <property type="entry name" value="Cytochrome P450"/>
    <property type="match status" value="1"/>
</dbReference>
<dbReference type="GO" id="GO:0005506">
    <property type="term" value="F:iron ion binding"/>
    <property type="evidence" value="ECO:0007669"/>
    <property type="project" value="InterPro"/>
</dbReference>
<dbReference type="PRINTS" id="PR00465">
    <property type="entry name" value="EP450IV"/>
</dbReference>
<dbReference type="InterPro" id="IPR002403">
    <property type="entry name" value="Cyt_P450_E_grp-IV"/>
</dbReference>
<keyword evidence="6" id="KW-1185">Reference proteome</keyword>
<dbReference type="InterPro" id="IPR017972">
    <property type="entry name" value="Cyt_P450_CS"/>
</dbReference>
<keyword evidence="4" id="KW-0560">Oxidoreductase</keyword>
<keyword evidence="1 3" id="KW-0479">Metal-binding</keyword>
<comment type="caution">
    <text evidence="5">The sequence shown here is derived from an EMBL/GenBank/DDBJ whole genome shotgun (WGS) entry which is preliminary data.</text>
</comment>
<name>A0AAP0P6Z1_9MAGN</name>
<dbReference type="GO" id="GO:0016705">
    <property type="term" value="F:oxidoreductase activity, acting on paired donors, with incorporation or reduction of molecular oxygen"/>
    <property type="evidence" value="ECO:0007669"/>
    <property type="project" value="InterPro"/>
</dbReference>
<dbReference type="GO" id="GO:0020037">
    <property type="term" value="F:heme binding"/>
    <property type="evidence" value="ECO:0007669"/>
    <property type="project" value="InterPro"/>
</dbReference>
<organism evidence="5 6">
    <name type="scientific">Stephania cephalantha</name>
    <dbReference type="NCBI Taxonomy" id="152367"/>
    <lineage>
        <taxon>Eukaryota</taxon>
        <taxon>Viridiplantae</taxon>
        <taxon>Streptophyta</taxon>
        <taxon>Embryophyta</taxon>
        <taxon>Tracheophyta</taxon>
        <taxon>Spermatophyta</taxon>
        <taxon>Magnoliopsida</taxon>
        <taxon>Ranunculales</taxon>
        <taxon>Menispermaceae</taxon>
        <taxon>Menispermoideae</taxon>
        <taxon>Cissampelideae</taxon>
        <taxon>Stephania</taxon>
    </lineage>
</organism>
<dbReference type="PROSITE" id="PS00086">
    <property type="entry name" value="CYTOCHROME_P450"/>
    <property type="match status" value="1"/>
</dbReference>
<evidence type="ECO:0000256" key="2">
    <source>
        <dbReference type="ARBA" id="ARBA00023004"/>
    </source>
</evidence>